<protein>
    <submittedName>
        <fullName evidence="1">Uncharacterized protein</fullName>
    </submittedName>
</protein>
<dbReference type="AlphaFoldDB" id="F4G2J2"/>
<evidence type="ECO:0000313" key="1">
    <source>
        <dbReference type="EMBL" id="AEB95040.1"/>
    </source>
</evidence>
<dbReference type="KEGG" id="mcn:Mcup_0935"/>
<keyword evidence="2" id="KW-1185">Reference proteome</keyword>
<reference evidence="1 2" key="1">
    <citation type="journal article" date="2011" name="J. Bacteriol.">
        <title>Complete genome sequence of Metallosphaera cuprina, a metal sulfide-oxidizing archaeon from a hot spring.</title>
        <authorList>
            <person name="Liu L.J."/>
            <person name="You X.Y."/>
            <person name="Zheng H."/>
            <person name="Wang S."/>
            <person name="Jiang C.Y."/>
            <person name="Liu S.J."/>
        </authorList>
    </citation>
    <scope>NUCLEOTIDE SEQUENCE [LARGE SCALE GENOMIC DNA]</scope>
    <source>
        <strain evidence="1 2">Ar-4</strain>
    </source>
</reference>
<gene>
    <name evidence="1" type="ordered locus">Mcup_0935</name>
</gene>
<evidence type="ECO:0000313" key="2">
    <source>
        <dbReference type="Proteomes" id="UP000007812"/>
    </source>
</evidence>
<dbReference type="GeneID" id="10493126"/>
<dbReference type="HOGENOM" id="CLU_1202624_0_0_2"/>
<dbReference type="Proteomes" id="UP000007812">
    <property type="component" value="Chromosome"/>
</dbReference>
<sequence>MSALFKIRSALNLKPGSQVAVYEGPGNYGIYEVLQLMPFSIVAPIILQSNEDSLTINSRSQYIPNAGVKDSATDKLTPVSVPNPLSSIATLSHFTVMLIMGIAWDSPSVVLSAYDPGGTPYWYFLTHIYSILEDYTRTDIIYVGDKMHEVGDKIYAPDILFAAFPPNLIPTFSFSRNYSARNVIISFDLYLYGYIVKYKKDSIKTTSNAGDISNLPLIYLYSPAIEVYSR</sequence>
<dbReference type="EMBL" id="CP002656">
    <property type="protein sequence ID" value="AEB95040.1"/>
    <property type="molecule type" value="Genomic_DNA"/>
</dbReference>
<dbReference type="RefSeq" id="WP_013737538.1">
    <property type="nucleotide sequence ID" value="NC_015435.1"/>
</dbReference>
<accession>F4G2J2</accession>
<dbReference type="PATRIC" id="fig|1006006.8.peg.932"/>
<organism evidence="1 2">
    <name type="scientific">Metallosphaera cuprina (strain Ar-4)</name>
    <dbReference type="NCBI Taxonomy" id="1006006"/>
    <lineage>
        <taxon>Archaea</taxon>
        <taxon>Thermoproteota</taxon>
        <taxon>Thermoprotei</taxon>
        <taxon>Sulfolobales</taxon>
        <taxon>Sulfolobaceae</taxon>
        <taxon>Metallosphaera</taxon>
    </lineage>
</organism>
<name>F4G2J2_METCR</name>
<proteinExistence type="predicted"/>